<accession>A0AAV7TME9</accession>
<evidence type="ECO:0000313" key="2">
    <source>
        <dbReference type="EMBL" id="KAJ1177605.1"/>
    </source>
</evidence>
<feature type="compositionally biased region" description="Basic and acidic residues" evidence="1">
    <location>
        <begin position="11"/>
        <end position="21"/>
    </location>
</feature>
<organism evidence="2 3">
    <name type="scientific">Pleurodeles waltl</name>
    <name type="common">Iberian ribbed newt</name>
    <dbReference type="NCBI Taxonomy" id="8319"/>
    <lineage>
        <taxon>Eukaryota</taxon>
        <taxon>Metazoa</taxon>
        <taxon>Chordata</taxon>
        <taxon>Craniata</taxon>
        <taxon>Vertebrata</taxon>
        <taxon>Euteleostomi</taxon>
        <taxon>Amphibia</taxon>
        <taxon>Batrachia</taxon>
        <taxon>Caudata</taxon>
        <taxon>Salamandroidea</taxon>
        <taxon>Salamandridae</taxon>
        <taxon>Pleurodelinae</taxon>
        <taxon>Pleurodeles</taxon>
    </lineage>
</organism>
<gene>
    <name evidence="2" type="ORF">NDU88_002858</name>
</gene>
<protein>
    <submittedName>
        <fullName evidence="2">Uncharacterized protein</fullName>
    </submittedName>
</protein>
<reference evidence="2" key="1">
    <citation type="journal article" date="2022" name="bioRxiv">
        <title>Sequencing and chromosome-scale assembly of the giantPleurodeles waltlgenome.</title>
        <authorList>
            <person name="Brown T."/>
            <person name="Elewa A."/>
            <person name="Iarovenko S."/>
            <person name="Subramanian E."/>
            <person name="Araus A.J."/>
            <person name="Petzold A."/>
            <person name="Susuki M."/>
            <person name="Suzuki K.-i.T."/>
            <person name="Hayashi T."/>
            <person name="Toyoda A."/>
            <person name="Oliveira C."/>
            <person name="Osipova E."/>
            <person name="Leigh N.D."/>
            <person name="Simon A."/>
            <person name="Yun M.H."/>
        </authorList>
    </citation>
    <scope>NUCLEOTIDE SEQUENCE</scope>
    <source>
        <strain evidence="2">20211129_DDA</strain>
        <tissue evidence="2">Liver</tissue>
    </source>
</reference>
<sequence length="261" mass="29705">MEGKRKGKTKHLNDVSKEPKKVVGPRAKKGKEVQGGTKKEGKDVLRDIQEEGVLSRTKSLRTFESWENDDDLDEYILDLDKDNEFRNECWHADKLPSTSKDSLMNPLGEMFRPYNIRHPRSADCWPMDHMAQFIKKWIKIPLDKEVRSVLRVACSRSVIEGKACLIPNLYSELLTFLFLMGRDPRKGLEHSLKQGQDKLLDVVGPLARILDMAEEGHINECPVDLELLSGWSEKANANANAGLSAEKRRVILFKINPKLGT</sequence>
<keyword evidence="3" id="KW-1185">Reference proteome</keyword>
<feature type="region of interest" description="Disordered" evidence="1">
    <location>
        <begin position="1"/>
        <end position="42"/>
    </location>
</feature>
<proteinExistence type="predicted"/>
<comment type="caution">
    <text evidence="2">The sequence shown here is derived from an EMBL/GenBank/DDBJ whole genome shotgun (WGS) entry which is preliminary data.</text>
</comment>
<dbReference type="Proteomes" id="UP001066276">
    <property type="component" value="Chromosome 3_2"/>
</dbReference>
<dbReference type="AlphaFoldDB" id="A0AAV7TME9"/>
<dbReference type="EMBL" id="JANPWB010000006">
    <property type="protein sequence ID" value="KAJ1177605.1"/>
    <property type="molecule type" value="Genomic_DNA"/>
</dbReference>
<name>A0AAV7TME9_PLEWA</name>
<evidence type="ECO:0000256" key="1">
    <source>
        <dbReference type="SAM" id="MobiDB-lite"/>
    </source>
</evidence>
<feature type="compositionally biased region" description="Basic residues" evidence="1">
    <location>
        <begin position="1"/>
        <end position="10"/>
    </location>
</feature>
<evidence type="ECO:0000313" key="3">
    <source>
        <dbReference type="Proteomes" id="UP001066276"/>
    </source>
</evidence>